<reference evidence="10" key="1">
    <citation type="submission" date="2020-09" db="EMBL/GenBank/DDBJ databases">
        <title>Bosea spartocytisi sp. nov. a root nodule endophyte of Spartocytisus supranubius in the high mountain ecosystem fo the Teide National Park (Canary Islands, Spain).</title>
        <authorList>
            <person name="Pulido-Suarez L."/>
            <person name="Peix A."/>
            <person name="Igual J.M."/>
            <person name="Socas-Perez N."/>
            <person name="Velazquez E."/>
            <person name="Flores-Felix J.D."/>
            <person name="Leon-Barrios M."/>
        </authorList>
    </citation>
    <scope>NUCLEOTIDE SEQUENCE</scope>
    <source>
        <strain evidence="10">SSUT16</strain>
    </source>
</reference>
<evidence type="ECO:0000313" key="11">
    <source>
        <dbReference type="Proteomes" id="UP000619295"/>
    </source>
</evidence>
<feature type="transmembrane region" description="Helical" evidence="8">
    <location>
        <begin position="238"/>
        <end position="259"/>
    </location>
</feature>
<dbReference type="EMBL" id="JACXWY010000033">
    <property type="protein sequence ID" value="MBD3849269.1"/>
    <property type="molecule type" value="Genomic_DNA"/>
</dbReference>
<keyword evidence="7 8" id="KW-0472">Membrane</keyword>
<dbReference type="AlphaFoldDB" id="A0A927I269"/>
<dbReference type="InterPro" id="IPR047817">
    <property type="entry name" value="ABC2_TM_bact-type"/>
</dbReference>
<dbReference type="PANTHER" id="PTHR30294:SF29">
    <property type="entry name" value="MULTIDRUG ABC TRANSPORTER PERMEASE YBHS-RELATED"/>
    <property type="match status" value="1"/>
</dbReference>
<evidence type="ECO:0000259" key="9">
    <source>
        <dbReference type="PROSITE" id="PS51012"/>
    </source>
</evidence>
<keyword evidence="11" id="KW-1185">Reference proteome</keyword>
<keyword evidence="3" id="KW-0813">Transport</keyword>
<dbReference type="InterPro" id="IPR051449">
    <property type="entry name" value="ABC-2_transporter_component"/>
</dbReference>
<dbReference type="Gene3D" id="3.40.1710.10">
    <property type="entry name" value="abc type-2 transporter like domain"/>
    <property type="match status" value="1"/>
</dbReference>
<accession>A0A927I269</accession>
<evidence type="ECO:0000256" key="1">
    <source>
        <dbReference type="ARBA" id="ARBA00004651"/>
    </source>
</evidence>
<feature type="transmembrane region" description="Helical" evidence="8">
    <location>
        <begin position="299"/>
        <end position="318"/>
    </location>
</feature>
<protein>
    <submittedName>
        <fullName evidence="10">ABC transporter permease</fullName>
    </submittedName>
</protein>
<evidence type="ECO:0000256" key="7">
    <source>
        <dbReference type="ARBA" id="ARBA00023136"/>
    </source>
</evidence>
<dbReference type="PANTHER" id="PTHR30294">
    <property type="entry name" value="MEMBRANE COMPONENT OF ABC TRANSPORTER YHHJ-RELATED"/>
    <property type="match status" value="1"/>
</dbReference>
<feature type="transmembrane region" description="Helical" evidence="8">
    <location>
        <begin position="26"/>
        <end position="46"/>
    </location>
</feature>
<gene>
    <name evidence="10" type="ORF">IED13_26505</name>
</gene>
<feature type="transmembrane region" description="Helical" evidence="8">
    <location>
        <begin position="265"/>
        <end position="287"/>
    </location>
</feature>
<comment type="similarity">
    <text evidence="2">Belongs to the ABC-2 integral membrane protein family.</text>
</comment>
<comment type="subcellular location">
    <subcellularLocation>
        <location evidence="1">Cell membrane</location>
        <topology evidence="1">Multi-pass membrane protein</topology>
    </subcellularLocation>
</comment>
<dbReference type="RefSeq" id="WP_191125946.1">
    <property type="nucleotide sequence ID" value="NZ_JACXWY010000033.1"/>
</dbReference>
<dbReference type="Proteomes" id="UP000619295">
    <property type="component" value="Unassembled WGS sequence"/>
</dbReference>
<evidence type="ECO:0000256" key="2">
    <source>
        <dbReference type="ARBA" id="ARBA00007783"/>
    </source>
</evidence>
<evidence type="ECO:0000256" key="5">
    <source>
        <dbReference type="ARBA" id="ARBA00022692"/>
    </source>
</evidence>
<keyword evidence="4" id="KW-1003">Cell membrane</keyword>
<dbReference type="PROSITE" id="PS51012">
    <property type="entry name" value="ABC_TM2"/>
    <property type="match status" value="1"/>
</dbReference>
<proteinExistence type="inferred from homology"/>
<evidence type="ECO:0000256" key="4">
    <source>
        <dbReference type="ARBA" id="ARBA00022475"/>
    </source>
</evidence>
<comment type="caution">
    <text evidence="10">The sequence shown here is derived from an EMBL/GenBank/DDBJ whole genome shotgun (WGS) entry which is preliminary data.</text>
</comment>
<evidence type="ECO:0000256" key="3">
    <source>
        <dbReference type="ARBA" id="ARBA00022448"/>
    </source>
</evidence>
<feature type="transmembrane region" description="Helical" evidence="8">
    <location>
        <begin position="357"/>
        <end position="375"/>
    </location>
</feature>
<evidence type="ECO:0000256" key="8">
    <source>
        <dbReference type="SAM" id="Phobius"/>
    </source>
</evidence>
<feature type="transmembrane region" description="Helical" evidence="8">
    <location>
        <begin position="187"/>
        <end position="208"/>
    </location>
</feature>
<keyword evidence="5 8" id="KW-0812">Transmembrane</keyword>
<organism evidence="10 11">
    <name type="scientific">Bosea spartocytisi</name>
    <dbReference type="NCBI Taxonomy" id="2773451"/>
    <lineage>
        <taxon>Bacteria</taxon>
        <taxon>Pseudomonadati</taxon>
        <taxon>Pseudomonadota</taxon>
        <taxon>Alphaproteobacteria</taxon>
        <taxon>Hyphomicrobiales</taxon>
        <taxon>Boseaceae</taxon>
        <taxon>Bosea</taxon>
    </lineage>
</organism>
<name>A0A927I269_9HYPH</name>
<keyword evidence="6 8" id="KW-1133">Transmembrane helix</keyword>
<sequence>MIALFSPRRLGAMLAKEFVQMRRDRITFAMMLAVPIVQLLLFGYAINNDPRGLPAAILALGQDRYTRAVVSALEVSNYYRFRERPQSAAEAESLMAKGEISFLVTIPSDFGVRVERNDQPQLLVEADATDPAAASGAVSALGAIASRALQRTQGLEPETNPAAAAGDGLSFVIHRRYNPENITQYNIVPGLLGVILQMTMVMMTAMALTREVERGTMENLLAMPVTAGEIMLGKVLPYLAVGAVQVVIVLGAARLLFAVPFLGGLGLLLACVLIFVLALVLLGYTISTVARTQLQAMQLTFFFFLPSLMLSGFMFPFAGMPGWAQTLGEIFPLTHFLRIIRAIMLKGAGLRDIGDEVFYLSLFVPVFAGFALMRFRSTLD</sequence>
<dbReference type="InterPro" id="IPR013525">
    <property type="entry name" value="ABC2_TM"/>
</dbReference>
<evidence type="ECO:0000313" key="10">
    <source>
        <dbReference type="EMBL" id="MBD3849269.1"/>
    </source>
</evidence>
<dbReference type="GO" id="GO:0140359">
    <property type="term" value="F:ABC-type transporter activity"/>
    <property type="evidence" value="ECO:0007669"/>
    <property type="project" value="InterPro"/>
</dbReference>
<evidence type="ECO:0000256" key="6">
    <source>
        <dbReference type="ARBA" id="ARBA00022989"/>
    </source>
</evidence>
<dbReference type="GO" id="GO:0005886">
    <property type="term" value="C:plasma membrane"/>
    <property type="evidence" value="ECO:0007669"/>
    <property type="project" value="UniProtKB-SubCell"/>
</dbReference>
<dbReference type="Pfam" id="PF12698">
    <property type="entry name" value="ABC2_membrane_3"/>
    <property type="match status" value="1"/>
</dbReference>
<feature type="domain" description="ABC transmembrane type-2" evidence="9">
    <location>
        <begin position="149"/>
        <end position="378"/>
    </location>
</feature>